<comment type="cofactor">
    <cofactor evidence="1">
        <name>Zn(2+)</name>
        <dbReference type="ChEBI" id="CHEBI:29105"/>
    </cofactor>
</comment>
<keyword evidence="3 14" id="KW-0645">Protease</keyword>
<evidence type="ECO:0000256" key="11">
    <source>
        <dbReference type="PROSITE-ProRule" id="PRU00339"/>
    </source>
</evidence>
<dbReference type="GO" id="GO:0006508">
    <property type="term" value="P:proteolysis"/>
    <property type="evidence" value="ECO:0007669"/>
    <property type="project" value="UniProtKB-KW"/>
</dbReference>
<feature type="transmembrane region" description="Helical" evidence="12">
    <location>
        <begin position="149"/>
        <end position="166"/>
    </location>
</feature>
<dbReference type="STRING" id="1121393.SAMN02745216_03581"/>
<evidence type="ECO:0000256" key="7">
    <source>
        <dbReference type="ARBA" id="ARBA00022833"/>
    </source>
</evidence>
<evidence type="ECO:0000256" key="6">
    <source>
        <dbReference type="ARBA" id="ARBA00022801"/>
    </source>
</evidence>
<evidence type="ECO:0000256" key="2">
    <source>
        <dbReference type="ARBA" id="ARBA00022475"/>
    </source>
</evidence>
<dbReference type="RefSeq" id="WP_073477624.1">
    <property type="nucleotide sequence ID" value="NZ_FQZU01000026.1"/>
</dbReference>
<feature type="repeat" description="TPR" evidence="11">
    <location>
        <begin position="557"/>
        <end position="590"/>
    </location>
</feature>
<keyword evidence="8 12" id="KW-1133">Transmembrane helix</keyword>
<dbReference type="PROSITE" id="PS50293">
    <property type="entry name" value="TPR_REGION"/>
    <property type="match status" value="1"/>
</dbReference>
<keyword evidence="11" id="KW-0802">TPR repeat</keyword>
<evidence type="ECO:0000256" key="10">
    <source>
        <dbReference type="ARBA" id="ARBA00023136"/>
    </source>
</evidence>
<dbReference type="Proteomes" id="UP000183994">
    <property type="component" value="Unassembled WGS sequence"/>
</dbReference>
<reference evidence="15" key="1">
    <citation type="submission" date="2016-11" db="EMBL/GenBank/DDBJ databases">
        <authorList>
            <person name="Varghese N."/>
            <person name="Submissions S."/>
        </authorList>
    </citation>
    <scope>NUCLEOTIDE SEQUENCE [LARGE SCALE GENOMIC DNA]</scope>
    <source>
        <strain evidence="15">DSM 16219</strain>
    </source>
</reference>
<keyword evidence="7" id="KW-0862">Zinc</keyword>
<evidence type="ECO:0000256" key="4">
    <source>
        <dbReference type="ARBA" id="ARBA00022692"/>
    </source>
</evidence>
<evidence type="ECO:0000256" key="5">
    <source>
        <dbReference type="ARBA" id="ARBA00022723"/>
    </source>
</evidence>
<dbReference type="InterPro" id="IPR019734">
    <property type="entry name" value="TPR_rpt"/>
</dbReference>
<name>A0A1M6T329_9BACT</name>
<feature type="transmembrane region" description="Helical" evidence="12">
    <location>
        <begin position="110"/>
        <end position="128"/>
    </location>
</feature>
<dbReference type="Gene3D" id="3.30.2010.10">
    <property type="entry name" value="Metalloproteases ('zincins'), catalytic domain"/>
    <property type="match status" value="1"/>
</dbReference>
<evidence type="ECO:0000256" key="8">
    <source>
        <dbReference type="ARBA" id="ARBA00022989"/>
    </source>
</evidence>
<dbReference type="SUPFAM" id="SSF48452">
    <property type="entry name" value="TPR-like"/>
    <property type="match status" value="1"/>
</dbReference>
<evidence type="ECO:0000313" key="14">
    <source>
        <dbReference type="EMBL" id="SHK51334.1"/>
    </source>
</evidence>
<keyword evidence="5" id="KW-0479">Metal-binding</keyword>
<keyword evidence="9" id="KW-0482">Metalloprotease</keyword>
<dbReference type="GO" id="GO:0004222">
    <property type="term" value="F:metalloendopeptidase activity"/>
    <property type="evidence" value="ECO:0007669"/>
    <property type="project" value="InterPro"/>
</dbReference>
<sequence length="612" mass="69584">MFTNLILIIAVLVSYDYAPESRDLLLSQGKTWHILYLAALFLVVARLRFKNFARRIPQRSKNSNLTILDKLTVQQMLMAVVFFVSCLFLTPLKPFLLEIPIISKIPTLSALLALFMFLGFLIAVWHMAHPMYAKLGQTMVSRREYVRQQVMLVAPILIPWTGFYGVQDILLLIPGASWHGALMSATGQLIYLLVMMTALVLIGPRIVLYFWGCTPVPPGPERDRMEALCQKADFTCAQILRWPLFGGHILTAAVFGIASRFRYVLMTDAMLRMASPDELDAVLSHEIGHAKKKHMLLFLLIVAAMAPAGYLVWSALEIPVLYLSTRFVPMSMEAEQFAWFLNLAQGLFLVTFAVLYLRFVFGYFLRNFERQADLYVYEVLPSALPLVTMFRKIAFFSGRSADEPNWHHFGLNQRIDYILKCESNRLWIDRHNAKVKKSLMILVVVFVGTLVAQGALAWNGFHNRVRLGVTLAALEARPDGMEELDKAPSLLGDMYLAANDIEKAIDAYEKALQIHPDDALTLNNLAWTYATCEKEELQNPKRALELALRAVEISPLPHILDTLAESYYINGMYAQAVETQTRALKMEPDSKNRRIYQEHLDKYLEARDGLQP</sequence>
<feature type="repeat" description="TPR" evidence="11">
    <location>
        <begin position="485"/>
        <end position="518"/>
    </location>
</feature>
<feature type="transmembrane region" description="Helical" evidence="12">
    <location>
        <begin position="178"/>
        <end position="202"/>
    </location>
</feature>
<keyword evidence="10 12" id="KW-0472">Membrane</keyword>
<dbReference type="PROSITE" id="PS50005">
    <property type="entry name" value="TPR"/>
    <property type="match status" value="2"/>
</dbReference>
<dbReference type="OrthoDB" id="255388at2"/>
<gene>
    <name evidence="14" type="ORF">SAMN02745216_03581</name>
</gene>
<feature type="transmembrane region" description="Helical" evidence="12">
    <location>
        <begin position="296"/>
        <end position="316"/>
    </location>
</feature>
<evidence type="ECO:0000259" key="13">
    <source>
        <dbReference type="Pfam" id="PF01435"/>
    </source>
</evidence>
<evidence type="ECO:0000256" key="9">
    <source>
        <dbReference type="ARBA" id="ARBA00023049"/>
    </source>
</evidence>
<feature type="transmembrane region" description="Helical" evidence="12">
    <location>
        <begin position="439"/>
        <end position="458"/>
    </location>
</feature>
<evidence type="ECO:0000256" key="3">
    <source>
        <dbReference type="ARBA" id="ARBA00022670"/>
    </source>
</evidence>
<feature type="transmembrane region" description="Helical" evidence="12">
    <location>
        <begin position="336"/>
        <end position="361"/>
    </location>
</feature>
<feature type="transmembrane region" description="Helical" evidence="12">
    <location>
        <begin position="32"/>
        <end position="49"/>
    </location>
</feature>
<dbReference type="PANTHER" id="PTHR43221">
    <property type="entry name" value="PROTEASE HTPX"/>
    <property type="match status" value="1"/>
</dbReference>
<organism evidence="14 15">
    <name type="scientific">Desulfatibacillum alkenivorans DSM 16219</name>
    <dbReference type="NCBI Taxonomy" id="1121393"/>
    <lineage>
        <taxon>Bacteria</taxon>
        <taxon>Pseudomonadati</taxon>
        <taxon>Thermodesulfobacteriota</taxon>
        <taxon>Desulfobacteria</taxon>
        <taxon>Desulfobacterales</taxon>
        <taxon>Desulfatibacillaceae</taxon>
        <taxon>Desulfatibacillum</taxon>
    </lineage>
</organism>
<feature type="domain" description="Peptidase M48" evidence="13">
    <location>
        <begin position="251"/>
        <end position="394"/>
    </location>
</feature>
<protein>
    <submittedName>
        <fullName evidence="14">Zn-dependent protease with chaperone function</fullName>
    </submittedName>
</protein>
<dbReference type="Gene3D" id="1.25.40.10">
    <property type="entry name" value="Tetratricopeptide repeat domain"/>
    <property type="match status" value="1"/>
</dbReference>
<dbReference type="InterPro" id="IPR011990">
    <property type="entry name" value="TPR-like_helical_dom_sf"/>
</dbReference>
<evidence type="ECO:0000256" key="1">
    <source>
        <dbReference type="ARBA" id="ARBA00001947"/>
    </source>
</evidence>
<dbReference type="PANTHER" id="PTHR43221:SF2">
    <property type="entry name" value="PROTEASE HTPX HOMOLOG"/>
    <property type="match status" value="1"/>
</dbReference>
<evidence type="ECO:0000313" key="15">
    <source>
        <dbReference type="Proteomes" id="UP000183994"/>
    </source>
</evidence>
<accession>A0A1M6T329</accession>
<keyword evidence="15" id="KW-1185">Reference proteome</keyword>
<dbReference type="InterPro" id="IPR050083">
    <property type="entry name" value="HtpX_protease"/>
</dbReference>
<dbReference type="Pfam" id="PF13414">
    <property type="entry name" value="TPR_11"/>
    <property type="match status" value="1"/>
</dbReference>
<evidence type="ECO:0000256" key="12">
    <source>
        <dbReference type="SAM" id="Phobius"/>
    </source>
</evidence>
<keyword evidence="2" id="KW-1003">Cell membrane</keyword>
<dbReference type="AlphaFoldDB" id="A0A1M6T329"/>
<dbReference type="SMART" id="SM00028">
    <property type="entry name" value="TPR"/>
    <property type="match status" value="2"/>
</dbReference>
<keyword evidence="4 12" id="KW-0812">Transmembrane</keyword>
<dbReference type="CDD" id="cd07345">
    <property type="entry name" value="M48A_Ste24p-like"/>
    <property type="match status" value="1"/>
</dbReference>
<keyword evidence="6" id="KW-0378">Hydrolase</keyword>
<dbReference type="GO" id="GO:0046872">
    <property type="term" value="F:metal ion binding"/>
    <property type="evidence" value="ECO:0007669"/>
    <property type="project" value="UniProtKB-KW"/>
</dbReference>
<dbReference type="InterPro" id="IPR001915">
    <property type="entry name" value="Peptidase_M48"/>
</dbReference>
<dbReference type="Pfam" id="PF01435">
    <property type="entry name" value="Peptidase_M48"/>
    <property type="match status" value="1"/>
</dbReference>
<proteinExistence type="predicted"/>
<dbReference type="EMBL" id="FQZU01000026">
    <property type="protein sequence ID" value="SHK51334.1"/>
    <property type="molecule type" value="Genomic_DNA"/>
</dbReference>